<gene>
    <name evidence="2" type="ORF">BJ085DRAFT_31568</name>
</gene>
<keyword evidence="3" id="KW-1185">Reference proteome</keyword>
<sequence length="275" mass="30014">MSIPVFIAYGVITIVAVVVGVSLVRQAYIRRTRPVPVSCWYPIVPPSTKPAYTCGVVHTSEKVLCNAIGIHVAHLWVCVLCQAVPVALLVMEYPWFNTSCSVKVITTIGPALQGLVSAILFLMNPTLYRYWDIRQEQLSSHHYDDVALGDFPPISSDPYHVAIPAPSNPFLAGPPPPSAEFKEDTSRSDLRRASWFSAAYTRNSNTNEPVRPSFTQWSFPTPHPTSTGVTSLPHSLARGAHLVGEPGLGAVVLFTTPISCPPIPAEDPQRPTIQH</sequence>
<evidence type="ECO:0000313" key="3">
    <source>
        <dbReference type="Proteomes" id="UP000268162"/>
    </source>
</evidence>
<dbReference type="Proteomes" id="UP000268162">
    <property type="component" value="Unassembled WGS sequence"/>
</dbReference>
<accession>A0A4P9ZYE8</accession>
<dbReference type="AlphaFoldDB" id="A0A4P9ZYE8"/>
<keyword evidence="1" id="KW-1133">Transmembrane helix</keyword>
<feature type="transmembrane region" description="Helical" evidence="1">
    <location>
        <begin position="111"/>
        <end position="131"/>
    </location>
</feature>
<name>A0A4P9ZYE8_9FUNG</name>
<proteinExistence type="predicted"/>
<evidence type="ECO:0000256" key="1">
    <source>
        <dbReference type="SAM" id="Phobius"/>
    </source>
</evidence>
<keyword evidence="1" id="KW-0472">Membrane</keyword>
<evidence type="ECO:0000313" key="2">
    <source>
        <dbReference type="EMBL" id="RKP38398.1"/>
    </source>
</evidence>
<feature type="transmembrane region" description="Helical" evidence="1">
    <location>
        <begin position="72"/>
        <end position="91"/>
    </location>
</feature>
<organism evidence="2 3">
    <name type="scientific">Dimargaris cristalligena</name>
    <dbReference type="NCBI Taxonomy" id="215637"/>
    <lineage>
        <taxon>Eukaryota</taxon>
        <taxon>Fungi</taxon>
        <taxon>Fungi incertae sedis</taxon>
        <taxon>Zoopagomycota</taxon>
        <taxon>Kickxellomycotina</taxon>
        <taxon>Dimargaritomycetes</taxon>
        <taxon>Dimargaritales</taxon>
        <taxon>Dimargaritaceae</taxon>
        <taxon>Dimargaris</taxon>
    </lineage>
</organism>
<feature type="transmembrane region" description="Helical" evidence="1">
    <location>
        <begin position="6"/>
        <end position="24"/>
    </location>
</feature>
<reference evidence="3" key="1">
    <citation type="journal article" date="2018" name="Nat. Microbiol.">
        <title>Leveraging single-cell genomics to expand the fungal tree of life.</title>
        <authorList>
            <person name="Ahrendt S.R."/>
            <person name="Quandt C.A."/>
            <person name="Ciobanu D."/>
            <person name="Clum A."/>
            <person name="Salamov A."/>
            <person name="Andreopoulos B."/>
            <person name="Cheng J.F."/>
            <person name="Woyke T."/>
            <person name="Pelin A."/>
            <person name="Henrissat B."/>
            <person name="Reynolds N.K."/>
            <person name="Benny G.L."/>
            <person name="Smith M.E."/>
            <person name="James T.Y."/>
            <person name="Grigoriev I.V."/>
        </authorList>
    </citation>
    <scope>NUCLEOTIDE SEQUENCE [LARGE SCALE GENOMIC DNA]</scope>
    <source>
        <strain evidence="3">RSA 468</strain>
    </source>
</reference>
<keyword evidence="1" id="KW-0812">Transmembrane</keyword>
<protein>
    <submittedName>
        <fullName evidence="2">Uncharacterized protein</fullName>
    </submittedName>
</protein>
<dbReference type="EMBL" id="ML002373">
    <property type="protein sequence ID" value="RKP38398.1"/>
    <property type="molecule type" value="Genomic_DNA"/>
</dbReference>